<dbReference type="RefSeq" id="WP_190224123.1">
    <property type="nucleotide sequence ID" value="NZ_BNBS01000049.1"/>
</dbReference>
<reference evidence="1" key="1">
    <citation type="submission" date="2024-05" db="EMBL/GenBank/DDBJ databases">
        <title>Whole genome shotgun sequence of Streptomyces hydrogenans NBRC 13475.</title>
        <authorList>
            <person name="Komaki H."/>
            <person name="Tamura T."/>
        </authorList>
    </citation>
    <scope>NUCLEOTIDE SEQUENCE</scope>
    <source>
        <strain evidence="1">NBRC 13475</strain>
    </source>
</reference>
<keyword evidence="2" id="KW-1185">Reference proteome</keyword>
<accession>A0ABQ3PQG2</accession>
<name>A0ABQ3PQG2_9ACTN</name>
<gene>
    <name evidence="1" type="ORF">Shyd_86400</name>
</gene>
<evidence type="ECO:0000313" key="2">
    <source>
        <dbReference type="Proteomes" id="UP001052739"/>
    </source>
</evidence>
<sequence>MSSEGEWAVANAYTTEPFIVSWKKGEEQEEELVNHDIPVHISAAIVREAAANLARIAGRG</sequence>
<organism evidence="1 2">
    <name type="scientific">Streptomyces hydrogenans</name>
    <dbReference type="NCBI Taxonomy" id="1873719"/>
    <lineage>
        <taxon>Bacteria</taxon>
        <taxon>Bacillati</taxon>
        <taxon>Actinomycetota</taxon>
        <taxon>Actinomycetes</taxon>
        <taxon>Kitasatosporales</taxon>
        <taxon>Streptomycetaceae</taxon>
        <taxon>Streptomyces</taxon>
    </lineage>
</organism>
<comment type="caution">
    <text evidence="1">The sequence shown here is derived from an EMBL/GenBank/DDBJ whole genome shotgun (WGS) entry which is preliminary data.</text>
</comment>
<evidence type="ECO:0000313" key="1">
    <source>
        <dbReference type="EMBL" id="GHI27269.1"/>
    </source>
</evidence>
<dbReference type="EMBL" id="BNDW01000117">
    <property type="protein sequence ID" value="GHI27269.1"/>
    <property type="molecule type" value="Genomic_DNA"/>
</dbReference>
<proteinExistence type="predicted"/>
<dbReference type="Proteomes" id="UP001052739">
    <property type="component" value="Unassembled WGS sequence"/>
</dbReference>
<protein>
    <submittedName>
        <fullName evidence="1">Uncharacterized protein</fullName>
    </submittedName>
</protein>